<accession>A0ABV9JQY4</accession>
<dbReference type="InterPro" id="IPR050742">
    <property type="entry name" value="Helicase_Restrict-Modif_Enz"/>
</dbReference>
<dbReference type="Gene3D" id="3.40.50.300">
    <property type="entry name" value="P-loop containing nucleotide triphosphate hydrolases"/>
    <property type="match status" value="2"/>
</dbReference>
<dbReference type="InterPro" id="IPR011332">
    <property type="entry name" value="Ribosomal_zn-bd"/>
</dbReference>
<dbReference type="SMART" id="SM00490">
    <property type="entry name" value="HELICc"/>
    <property type="match status" value="1"/>
</dbReference>
<dbReference type="SUPFAM" id="SSF57829">
    <property type="entry name" value="Zn-binding ribosomal proteins"/>
    <property type="match status" value="1"/>
</dbReference>
<dbReference type="RefSeq" id="WP_377335842.1">
    <property type="nucleotide sequence ID" value="NZ_JBHSGB010000017.1"/>
</dbReference>
<evidence type="ECO:0000259" key="2">
    <source>
        <dbReference type="PROSITE" id="PS51194"/>
    </source>
</evidence>
<keyword evidence="3" id="KW-0378">Hydrolase</keyword>
<dbReference type="SUPFAM" id="SSF52540">
    <property type="entry name" value="P-loop containing nucleoside triphosphate hydrolases"/>
    <property type="match status" value="1"/>
</dbReference>
<dbReference type="InterPro" id="IPR014001">
    <property type="entry name" value="Helicase_ATP-bd"/>
</dbReference>
<organism evidence="3 4">
    <name type="scientific">Rheinheimera marina</name>
    <dbReference type="NCBI Taxonomy" id="1774958"/>
    <lineage>
        <taxon>Bacteria</taxon>
        <taxon>Pseudomonadati</taxon>
        <taxon>Pseudomonadota</taxon>
        <taxon>Gammaproteobacteria</taxon>
        <taxon>Chromatiales</taxon>
        <taxon>Chromatiaceae</taxon>
        <taxon>Rheinheimera</taxon>
    </lineage>
</organism>
<dbReference type="PROSITE" id="PS51192">
    <property type="entry name" value="HELICASE_ATP_BIND_1"/>
    <property type="match status" value="1"/>
</dbReference>
<sequence>MNNPQLRDYQQQAVQAVLVHFRRHPEPAVLVLPTGAGKSLVIAELARLAKGRVLVLAHVKELVEQNHSKYCHYGLDAAVYSASLNRKETASKVVFASVQSVSRNLQDFAEQYSLLVIDECHRVSEDNNSSYLKVIRALQQQNPQLKVLGLTATPYRLGSGWIYQYHTRGMVRTTEPRFFTYCIFDLPIRHLLSEAYLTPAILLDAPVLCYDFQGLTPGSGGYFKEQDLDLRISQQQRATPQIIAQVVQQAQSRKGVMVFAATTRHAQEIQSYLPADQSALILGATPQAERDRLLLQFKQQELKYLVNVAVLTTGFDAPHIDLIAILRPTESVTLYQQIVGRGLRLSPGKQDCLVLDYAGNRFNLEQPDIGELRPDPAAELVTVPCPLCGFFNSFWGKTDERGIVLEHYGRRCQGYQPDEQDNPQPCGYRFKCKFCPDCGAENDIAARQCSDCGLVLVDPDKKLKEALALKDALVLYINRMQLSSHQKDGKTSLKVSYFSADGTELAEFWSLHSKAQKQKFLQQFIPAHLIDRHRPFTASTVTAVLKEQHRLAPPAALIARKDGRFWRIRDKLFQLAQPPTEIDRN</sequence>
<dbReference type="InterPro" id="IPR006935">
    <property type="entry name" value="Helicase/UvrB_N"/>
</dbReference>
<dbReference type="EMBL" id="JBHSGB010000017">
    <property type="protein sequence ID" value="MFC4656615.1"/>
    <property type="molecule type" value="Genomic_DNA"/>
</dbReference>
<dbReference type="Pfam" id="PF04851">
    <property type="entry name" value="ResIII"/>
    <property type="match status" value="1"/>
</dbReference>
<dbReference type="PANTHER" id="PTHR47396:SF1">
    <property type="entry name" value="ATP-DEPENDENT HELICASE IRC3-RELATED"/>
    <property type="match status" value="1"/>
</dbReference>
<comment type="caution">
    <text evidence="3">The sequence shown here is derived from an EMBL/GenBank/DDBJ whole genome shotgun (WGS) entry which is preliminary data.</text>
</comment>
<dbReference type="SMART" id="SM00487">
    <property type="entry name" value="DEXDc"/>
    <property type="match status" value="1"/>
</dbReference>
<keyword evidence="4" id="KW-1185">Reference proteome</keyword>
<feature type="domain" description="Helicase C-terminal" evidence="2">
    <location>
        <begin position="242"/>
        <end position="381"/>
    </location>
</feature>
<keyword evidence="3" id="KW-0067">ATP-binding</keyword>
<feature type="domain" description="Helicase ATP-binding" evidence="1">
    <location>
        <begin position="19"/>
        <end position="154"/>
    </location>
</feature>
<dbReference type="InterPro" id="IPR001650">
    <property type="entry name" value="Helicase_C-like"/>
</dbReference>
<protein>
    <submittedName>
        <fullName evidence="3">DEAD/DEAH box helicase family protein</fullName>
    </submittedName>
</protein>
<keyword evidence="3" id="KW-0347">Helicase</keyword>
<evidence type="ECO:0000313" key="3">
    <source>
        <dbReference type="EMBL" id="MFC4656615.1"/>
    </source>
</evidence>
<dbReference type="GO" id="GO:0004386">
    <property type="term" value="F:helicase activity"/>
    <property type="evidence" value="ECO:0007669"/>
    <property type="project" value="UniProtKB-KW"/>
</dbReference>
<dbReference type="PROSITE" id="PS51194">
    <property type="entry name" value="HELICASE_CTER"/>
    <property type="match status" value="1"/>
</dbReference>
<gene>
    <name evidence="3" type="ORF">ACFO3I_16470</name>
</gene>
<dbReference type="Pfam" id="PF00271">
    <property type="entry name" value="Helicase_C"/>
    <property type="match status" value="1"/>
</dbReference>
<proteinExistence type="predicted"/>
<evidence type="ECO:0000313" key="4">
    <source>
        <dbReference type="Proteomes" id="UP001595962"/>
    </source>
</evidence>
<dbReference type="PANTHER" id="PTHR47396">
    <property type="entry name" value="TYPE I RESTRICTION ENZYME ECOKI R PROTEIN"/>
    <property type="match status" value="1"/>
</dbReference>
<dbReference type="CDD" id="cd17926">
    <property type="entry name" value="DEXHc_RE"/>
    <property type="match status" value="1"/>
</dbReference>
<reference evidence="4" key="1">
    <citation type="journal article" date="2019" name="Int. J. Syst. Evol. Microbiol.">
        <title>The Global Catalogue of Microorganisms (GCM) 10K type strain sequencing project: providing services to taxonomists for standard genome sequencing and annotation.</title>
        <authorList>
            <consortium name="The Broad Institute Genomics Platform"/>
            <consortium name="The Broad Institute Genome Sequencing Center for Infectious Disease"/>
            <person name="Wu L."/>
            <person name="Ma J."/>
        </authorList>
    </citation>
    <scope>NUCLEOTIDE SEQUENCE [LARGE SCALE GENOMIC DNA]</scope>
    <source>
        <strain evidence="4">DT28</strain>
    </source>
</reference>
<dbReference type="InterPro" id="IPR027417">
    <property type="entry name" value="P-loop_NTPase"/>
</dbReference>
<dbReference type="Proteomes" id="UP001595962">
    <property type="component" value="Unassembled WGS sequence"/>
</dbReference>
<name>A0ABV9JQY4_9GAMM</name>
<keyword evidence="3" id="KW-0547">Nucleotide-binding</keyword>
<evidence type="ECO:0000259" key="1">
    <source>
        <dbReference type="PROSITE" id="PS51192"/>
    </source>
</evidence>